<gene>
    <name evidence="1" type="ORF">BDN72DRAFT_884023</name>
</gene>
<dbReference type="EMBL" id="ML209046">
    <property type="protein sequence ID" value="TFK59214.1"/>
    <property type="molecule type" value="Genomic_DNA"/>
</dbReference>
<organism evidence="1 2">
    <name type="scientific">Pluteus cervinus</name>
    <dbReference type="NCBI Taxonomy" id="181527"/>
    <lineage>
        <taxon>Eukaryota</taxon>
        <taxon>Fungi</taxon>
        <taxon>Dikarya</taxon>
        <taxon>Basidiomycota</taxon>
        <taxon>Agaricomycotina</taxon>
        <taxon>Agaricomycetes</taxon>
        <taxon>Agaricomycetidae</taxon>
        <taxon>Agaricales</taxon>
        <taxon>Pluteineae</taxon>
        <taxon>Pluteaceae</taxon>
        <taxon>Pluteus</taxon>
    </lineage>
</organism>
<proteinExistence type="predicted"/>
<accession>A0ACD3A0N8</accession>
<dbReference type="Proteomes" id="UP000308600">
    <property type="component" value="Unassembled WGS sequence"/>
</dbReference>
<evidence type="ECO:0000313" key="2">
    <source>
        <dbReference type="Proteomes" id="UP000308600"/>
    </source>
</evidence>
<protein>
    <submittedName>
        <fullName evidence="1">Uncharacterized protein</fullName>
    </submittedName>
</protein>
<sequence>MPKEPRSRFCRRCPGHPQQNQCVHTKAGLAYLALLDAQVESLEAAAAAPLGADIPDPTDVSIDPLLRTPSQGNQVPRDPTPSPAPKPIRIRVAPGTYGYVEGCTRGAHQLRIARTRALRLGQGDVKQASSRFRREIRNLIIRCERLSVETGCWLLLNAHHPHAHQASSIYASPRLRDEAMTETHDICSRFAKTTSVLVAARRTRAKELVTKLADMTEEKERALRDVDDVNEQLGKQQTELACMRVILDKLRAQGVQIPDDVEGDD</sequence>
<evidence type="ECO:0000313" key="1">
    <source>
        <dbReference type="EMBL" id="TFK59214.1"/>
    </source>
</evidence>
<keyword evidence="2" id="KW-1185">Reference proteome</keyword>
<reference evidence="1 2" key="1">
    <citation type="journal article" date="2019" name="Nat. Ecol. Evol.">
        <title>Megaphylogeny resolves global patterns of mushroom evolution.</title>
        <authorList>
            <person name="Varga T."/>
            <person name="Krizsan K."/>
            <person name="Foldi C."/>
            <person name="Dima B."/>
            <person name="Sanchez-Garcia M."/>
            <person name="Sanchez-Ramirez S."/>
            <person name="Szollosi G.J."/>
            <person name="Szarkandi J.G."/>
            <person name="Papp V."/>
            <person name="Albert L."/>
            <person name="Andreopoulos W."/>
            <person name="Angelini C."/>
            <person name="Antonin V."/>
            <person name="Barry K.W."/>
            <person name="Bougher N.L."/>
            <person name="Buchanan P."/>
            <person name="Buyck B."/>
            <person name="Bense V."/>
            <person name="Catcheside P."/>
            <person name="Chovatia M."/>
            <person name="Cooper J."/>
            <person name="Damon W."/>
            <person name="Desjardin D."/>
            <person name="Finy P."/>
            <person name="Geml J."/>
            <person name="Haridas S."/>
            <person name="Hughes K."/>
            <person name="Justo A."/>
            <person name="Karasinski D."/>
            <person name="Kautmanova I."/>
            <person name="Kiss B."/>
            <person name="Kocsube S."/>
            <person name="Kotiranta H."/>
            <person name="LaButti K.M."/>
            <person name="Lechner B.E."/>
            <person name="Liimatainen K."/>
            <person name="Lipzen A."/>
            <person name="Lukacs Z."/>
            <person name="Mihaltcheva S."/>
            <person name="Morgado L.N."/>
            <person name="Niskanen T."/>
            <person name="Noordeloos M.E."/>
            <person name="Ohm R.A."/>
            <person name="Ortiz-Santana B."/>
            <person name="Ovrebo C."/>
            <person name="Racz N."/>
            <person name="Riley R."/>
            <person name="Savchenko A."/>
            <person name="Shiryaev A."/>
            <person name="Soop K."/>
            <person name="Spirin V."/>
            <person name="Szebenyi C."/>
            <person name="Tomsovsky M."/>
            <person name="Tulloss R.E."/>
            <person name="Uehling J."/>
            <person name="Grigoriev I.V."/>
            <person name="Vagvolgyi C."/>
            <person name="Papp T."/>
            <person name="Martin F.M."/>
            <person name="Miettinen O."/>
            <person name="Hibbett D.S."/>
            <person name="Nagy L.G."/>
        </authorList>
    </citation>
    <scope>NUCLEOTIDE SEQUENCE [LARGE SCALE GENOMIC DNA]</scope>
    <source>
        <strain evidence="1 2">NL-1719</strain>
    </source>
</reference>
<name>A0ACD3A0N8_9AGAR</name>